<dbReference type="PANTHER" id="PTHR43177:SF3">
    <property type="entry name" value="PROTEIN NRFC HOMOLOG"/>
    <property type="match status" value="1"/>
</dbReference>
<keyword evidence="7" id="KW-1185">Reference proteome</keyword>
<evidence type="ECO:0000256" key="3">
    <source>
        <dbReference type="ARBA" id="ARBA00023004"/>
    </source>
</evidence>
<feature type="domain" description="4Fe-4S ferredoxin-type" evidence="5">
    <location>
        <begin position="81"/>
        <end position="111"/>
    </location>
</feature>
<dbReference type="Proteomes" id="UP001501706">
    <property type="component" value="Unassembled WGS sequence"/>
</dbReference>
<dbReference type="RefSeq" id="WP_343928851.1">
    <property type="nucleotide sequence ID" value="NZ_BAAAEN010000052.1"/>
</dbReference>
<keyword evidence="1" id="KW-0004">4Fe-4S</keyword>
<dbReference type="Gene3D" id="3.30.70.20">
    <property type="match status" value="2"/>
</dbReference>
<evidence type="ECO:0000256" key="1">
    <source>
        <dbReference type="ARBA" id="ARBA00022485"/>
    </source>
</evidence>
<proteinExistence type="predicted"/>
<reference evidence="6 7" key="1">
    <citation type="journal article" date="2019" name="Int. J. Syst. Evol. Microbiol.">
        <title>The Global Catalogue of Microorganisms (GCM) 10K type strain sequencing project: providing services to taxonomists for standard genome sequencing and annotation.</title>
        <authorList>
            <consortium name="The Broad Institute Genomics Platform"/>
            <consortium name="The Broad Institute Genome Sequencing Center for Infectious Disease"/>
            <person name="Wu L."/>
            <person name="Ma J."/>
        </authorList>
    </citation>
    <scope>NUCLEOTIDE SEQUENCE [LARGE SCALE GENOMIC DNA]</scope>
    <source>
        <strain evidence="6 7">JCM 14330</strain>
    </source>
</reference>
<dbReference type="InterPro" id="IPR050954">
    <property type="entry name" value="ET_IronSulfur_Cluster-Binding"/>
</dbReference>
<keyword evidence="3" id="KW-0408">Iron</keyword>
<protein>
    <submittedName>
        <fullName evidence="6">4Fe-4S dicluster domain-containing protein</fullName>
    </submittedName>
</protein>
<dbReference type="PROSITE" id="PS00198">
    <property type="entry name" value="4FE4S_FER_1"/>
    <property type="match status" value="1"/>
</dbReference>
<organism evidence="6 7">
    <name type="scientific">Pigmentiphaga daeguensis</name>
    <dbReference type="NCBI Taxonomy" id="414049"/>
    <lineage>
        <taxon>Bacteria</taxon>
        <taxon>Pseudomonadati</taxon>
        <taxon>Pseudomonadota</taxon>
        <taxon>Betaproteobacteria</taxon>
        <taxon>Burkholderiales</taxon>
        <taxon>Alcaligenaceae</taxon>
        <taxon>Pigmentiphaga</taxon>
    </lineage>
</organism>
<dbReference type="InterPro" id="IPR017900">
    <property type="entry name" value="4Fe4S_Fe_S_CS"/>
</dbReference>
<sequence>MTRWTMIADLRRCVGCQTCTASCKHTNDTPPMIQWRKVLDIETGEYPDVQRTFMPVGCMHCADPPCMEVCPSTATRQRPDGIVTIDYDICIGCSYCMVACPYQARHKLEKPLFAFGDPTPNEQLRNDPARLGVAQKCTFCSDRVDYGLENGLTPGIHPDATPACVNSCIADALHFGDIEDPKSNVSTLLAENESFRMHEELETKPSFYYLYENKA</sequence>
<comment type="caution">
    <text evidence="6">The sequence shown here is derived from an EMBL/GenBank/DDBJ whole genome shotgun (WGS) entry which is preliminary data.</text>
</comment>
<evidence type="ECO:0000259" key="5">
    <source>
        <dbReference type="PROSITE" id="PS51379"/>
    </source>
</evidence>
<keyword evidence="4" id="KW-0411">Iron-sulfur</keyword>
<evidence type="ECO:0000313" key="6">
    <source>
        <dbReference type="EMBL" id="GAA0534593.1"/>
    </source>
</evidence>
<dbReference type="EMBL" id="BAAAEN010000052">
    <property type="protein sequence ID" value="GAA0534593.1"/>
    <property type="molecule type" value="Genomic_DNA"/>
</dbReference>
<keyword evidence="2" id="KW-0479">Metal-binding</keyword>
<gene>
    <name evidence="6" type="ORF">GCM10009097_59490</name>
</gene>
<feature type="domain" description="4Fe-4S ferredoxin-type" evidence="5">
    <location>
        <begin position="4"/>
        <end position="35"/>
    </location>
</feature>
<evidence type="ECO:0000313" key="7">
    <source>
        <dbReference type="Proteomes" id="UP001501706"/>
    </source>
</evidence>
<evidence type="ECO:0000256" key="2">
    <source>
        <dbReference type="ARBA" id="ARBA00022723"/>
    </source>
</evidence>
<dbReference type="Pfam" id="PF13247">
    <property type="entry name" value="Fer4_11"/>
    <property type="match status" value="1"/>
</dbReference>
<dbReference type="PROSITE" id="PS51379">
    <property type="entry name" value="4FE4S_FER_2"/>
    <property type="match status" value="2"/>
</dbReference>
<name>A0ABN1D5R1_9BURK</name>
<evidence type="ECO:0000256" key="4">
    <source>
        <dbReference type="ARBA" id="ARBA00023014"/>
    </source>
</evidence>
<dbReference type="SUPFAM" id="SSF54862">
    <property type="entry name" value="4Fe-4S ferredoxins"/>
    <property type="match status" value="1"/>
</dbReference>
<dbReference type="PANTHER" id="PTHR43177">
    <property type="entry name" value="PROTEIN NRFC"/>
    <property type="match status" value="1"/>
</dbReference>
<dbReference type="CDD" id="cd10551">
    <property type="entry name" value="PsrB"/>
    <property type="match status" value="1"/>
</dbReference>
<accession>A0ABN1D5R1</accession>
<dbReference type="InterPro" id="IPR017896">
    <property type="entry name" value="4Fe4S_Fe-S-bd"/>
</dbReference>